<dbReference type="AlphaFoldDB" id="A0AAW0EM78"/>
<dbReference type="NCBIfam" id="TIGR00071">
    <property type="entry name" value="hisT_truA"/>
    <property type="match status" value="1"/>
</dbReference>
<dbReference type="InterPro" id="IPR020094">
    <property type="entry name" value="TruA/RsuA/RluB/E/F_N"/>
</dbReference>
<evidence type="ECO:0000313" key="7">
    <source>
        <dbReference type="Proteomes" id="UP001430356"/>
    </source>
</evidence>
<evidence type="ECO:0000256" key="4">
    <source>
        <dbReference type="SAM" id="MobiDB-lite"/>
    </source>
</evidence>
<comment type="similarity">
    <text evidence="1">Belongs to the tRNA pseudouridine synthase TruA family.</text>
</comment>
<dbReference type="GO" id="GO:0005737">
    <property type="term" value="C:cytoplasm"/>
    <property type="evidence" value="ECO:0007669"/>
    <property type="project" value="TreeGrafter"/>
</dbReference>
<dbReference type="HAMAP" id="MF_00171">
    <property type="entry name" value="TruA"/>
    <property type="match status" value="1"/>
</dbReference>
<feature type="region of interest" description="Disordered" evidence="4">
    <location>
        <begin position="1"/>
        <end position="46"/>
    </location>
</feature>
<dbReference type="GO" id="GO:1990481">
    <property type="term" value="P:mRNA pseudouridine synthesis"/>
    <property type="evidence" value="ECO:0007669"/>
    <property type="project" value="TreeGrafter"/>
</dbReference>
<evidence type="ECO:0000259" key="5">
    <source>
        <dbReference type="Pfam" id="PF01416"/>
    </source>
</evidence>
<feature type="region of interest" description="Disordered" evidence="4">
    <location>
        <begin position="425"/>
        <end position="445"/>
    </location>
</feature>
<feature type="compositionally biased region" description="Low complexity" evidence="4">
    <location>
        <begin position="16"/>
        <end position="25"/>
    </location>
</feature>
<dbReference type="PANTHER" id="PTHR11142">
    <property type="entry name" value="PSEUDOURIDYLATE SYNTHASE"/>
    <property type="match status" value="1"/>
</dbReference>
<sequence length="513" mass="55038">MSSASGAECVGGSADAAALPRSSPATSPPPVSPAPLGKNGGRKAKKAERAFHFDRHPSRKIALRLAYHGHVHDGLAKQKETSNTVEGLVCDALRRLRLVPDDGPHHFGRCGRTDKGVSALGNAFSFTARASCAADATPQLPPLDYCNMLNNVLPATIRIVGCALVDDAFDARFSCVYRTYRYYFCHRGLNVAAMAEAAAHLRGTHNFRNFCKMDVVNVSNFTRTVLAAGLHPSEQLPGLISYLEITANSFLYHQIRCTMEVLFLVGRGMEEPSVVPALLERGDCKPTYPLADGTPLVLWDCGFDNMRWHISRRAFEAAEQELQDISTALLVRATSADAMRAQLFRWYAGSVDVFDKTDAEGAGGGGGDGGESAATIASPVVRRGPDARRVDGWSITGCDWTDPGTAGQVKARRRDLLLYLRSDSGVSEGSEAPPPATDLAGPSRAPAHYVPLLQRETERTYEEEVSELSDKKRARYDVNETKKAVGAASFAAAAAAAASSVAAQPPTDMADEA</sequence>
<dbReference type="InterPro" id="IPR020103">
    <property type="entry name" value="PsdUridine_synth_cat_dom_sf"/>
</dbReference>
<evidence type="ECO:0000313" key="6">
    <source>
        <dbReference type="EMBL" id="KAK7194264.1"/>
    </source>
</evidence>
<dbReference type="InterPro" id="IPR001406">
    <property type="entry name" value="PsdUridine_synth_TruA"/>
</dbReference>
<keyword evidence="7" id="KW-1185">Reference proteome</keyword>
<dbReference type="GO" id="GO:0005634">
    <property type="term" value="C:nucleus"/>
    <property type="evidence" value="ECO:0007669"/>
    <property type="project" value="TreeGrafter"/>
</dbReference>
<evidence type="ECO:0000256" key="3">
    <source>
        <dbReference type="ARBA" id="ARBA00023235"/>
    </source>
</evidence>
<protein>
    <submittedName>
        <fullName evidence="6">Pseudouridine synthase A-like protein</fullName>
    </submittedName>
</protein>
<dbReference type="PANTHER" id="PTHR11142:SF5">
    <property type="entry name" value="TRNA PSEUDOURIDINE(38_39) SYNTHASE"/>
    <property type="match status" value="1"/>
</dbReference>
<evidence type="ECO:0000256" key="1">
    <source>
        <dbReference type="ARBA" id="ARBA00009375"/>
    </source>
</evidence>
<dbReference type="Gene3D" id="3.30.70.580">
    <property type="entry name" value="Pseudouridine synthase I, catalytic domain, N-terminal subdomain"/>
    <property type="match status" value="1"/>
</dbReference>
<comment type="caution">
    <text evidence="6">The sequence shown here is derived from an EMBL/GenBank/DDBJ whole genome shotgun (WGS) entry which is preliminary data.</text>
</comment>
<dbReference type="GO" id="GO:0003723">
    <property type="term" value="F:RNA binding"/>
    <property type="evidence" value="ECO:0007669"/>
    <property type="project" value="InterPro"/>
</dbReference>
<dbReference type="Gene3D" id="3.30.70.660">
    <property type="entry name" value="Pseudouridine synthase I, catalytic domain, C-terminal subdomain"/>
    <property type="match status" value="1"/>
</dbReference>
<dbReference type="SUPFAM" id="SSF55120">
    <property type="entry name" value="Pseudouridine synthase"/>
    <property type="match status" value="1"/>
</dbReference>
<evidence type="ECO:0000256" key="2">
    <source>
        <dbReference type="ARBA" id="ARBA00022694"/>
    </source>
</evidence>
<dbReference type="EMBL" id="JAECZO010000033">
    <property type="protein sequence ID" value="KAK7194264.1"/>
    <property type="molecule type" value="Genomic_DNA"/>
</dbReference>
<organism evidence="6 7">
    <name type="scientific">Novymonas esmeraldas</name>
    <dbReference type="NCBI Taxonomy" id="1808958"/>
    <lineage>
        <taxon>Eukaryota</taxon>
        <taxon>Discoba</taxon>
        <taxon>Euglenozoa</taxon>
        <taxon>Kinetoplastea</taxon>
        <taxon>Metakinetoplastina</taxon>
        <taxon>Trypanosomatida</taxon>
        <taxon>Trypanosomatidae</taxon>
        <taxon>Novymonas</taxon>
    </lineage>
</organism>
<dbReference type="InterPro" id="IPR020097">
    <property type="entry name" value="PsdUridine_synth_TruA_a/b_dom"/>
</dbReference>
<dbReference type="GO" id="GO:0031119">
    <property type="term" value="P:tRNA pseudouridine synthesis"/>
    <property type="evidence" value="ECO:0007669"/>
    <property type="project" value="TreeGrafter"/>
</dbReference>
<keyword evidence="2" id="KW-0819">tRNA processing</keyword>
<dbReference type="FunFam" id="3.30.70.580:FF:000022">
    <property type="entry name" value="tRNA pseudouridine synthase"/>
    <property type="match status" value="1"/>
</dbReference>
<name>A0AAW0EM78_9TRYP</name>
<feature type="domain" description="Pseudouridine synthase I TruA alpha/beta" evidence="5">
    <location>
        <begin position="197"/>
        <end position="304"/>
    </location>
</feature>
<accession>A0AAW0EM78</accession>
<proteinExistence type="inferred from homology"/>
<keyword evidence="3" id="KW-0413">Isomerase</keyword>
<dbReference type="GO" id="GO:0009982">
    <property type="term" value="F:pseudouridine synthase activity"/>
    <property type="evidence" value="ECO:0007669"/>
    <property type="project" value="InterPro"/>
</dbReference>
<dbReference type="InterPro" id="IPR020095">
    <property type="entry name" value="PsdUridine_synth_TruA_C"/>
</dbReference>
<reference evidence="6 7" key="1">
    <citation type="journal article" date="2021" name="MBio">
        <title>A New Model Trypanosomatid, Novymonas esmeraldas: Genomic Perception of Its 'Candidatus Pandoraea novymonadis' Endosymbiont.</title>
        <authorList>
            <person name="Zakharova A."/>
            <person name="Saura A."/>
            <person name="Butenko A."/>
            <person name="Podesvova L."/>
            <person name="Warmusova S."/>
            <person name="Kostygov A.Y."/>
            <person name="Nenarokova A."/>
            <person name="Lukes J."/>
            <person name="Opperdoes F.R."/>
            <person name="Yurchenko V."/>
        </authorList>
    </citation>
    <scope>NUCLEOTIDE SEQUENCE [LARGE SCALE GENOMIC DNA]</scope>
    <source>
        <strain evidence="6 7">E262AT.01</strain>
    </source>
</reference>
<dbReference type="Pfam" id="PF01416">
    <property type="entry name" value="PseudoU_synth_1"/>
    <property type="match status" value="1"/>
</dbReference>
<gene>
    <name evidence="6" type="ORF">NESM_000341400</name>
</gene>
<dbReference type="Proteomes" id="UP001430356">
    <property type="component" value="Unassembled WGS sequence"/>
</dbReference>